<dbReference type="Pfam" id="PF02452">
    <property type="entry name" value="PemK_toxin"/>
    <property type="match status" value="1"/>
</dbReference>
<dbReference type="PATRIC" id="fig|265546.4.peg.60"/>
<dbReference type="PANTHER" id="PTHR33988:SF2">
    <property type="entry name" value="ENDORIBONUCLEASE MAZF"/>
    <property type="match status" value="1"/>
</dbReference>
<dbReference type="GO" id="GO:0016075">
    <property type="term" value="P:rRNA catabolic process"/>
    <property type="evidence" value="ECO:0007669"/>
    <property type="project" value="TreeGrafter"/>
</dbReference>
<reference evidence="3 4" key="1">
    <citation type="submission" date="2015-01" db="EMBL/GenBank/DDBJ databases">
        <title>Genome sequence of Anoxybacillus ayderensis strain AB04.</title>
        <authorList>
            <person name="Belduz A.O."/>
            <person name="Canakci S."/>
            <person name="Chan K.-G."/>
            <person name="Kahar U.M."/>
            <person name="Yaakob A.S."/>
            <person name="Chan C.S."/>
            <person name="Goh K.M."/>
        </authorList>
    </citation>
    <scope>NUCLEOTIDE SEQUENCE [LARGE SCALE GENOMIC DNA]</scope>
    <source>
        <strain evidence="3 4">AB04</strain>
    </source>
</reference>
<evidence type="ECO:0000256" key="2">
    <source>
        <dbReference type="ARBA" id="ARBA00022649"/>
    </source>
</evidence>
<evidence type="ECO:0000313" key="3">
    <source>
        <dbReference type="EMBL" id="KIP22376.1"/>
    </source>
</evidence>
<gene>
    <name evidence="3" type="ORF">JV16_00056</name>
</gene>
<dbReference type="AlphaFoldDB" id="A0A0D0H2X1"/>
<organism evidence="3 4">
    <name type="scientific">Anoxybacillus ayderensis</name>
    <dbReference type="NCBI Taxonomy" id="265546"/>
    <lineage>
        <taxon>Bacteria</taxon>
        <taxon>Bacillati</taxon>
        <taxon>Bacillota</taxon>
        <taxon>Bacilli</taxon>
        <taxon>Bacillales</taxon>
        <taxon>Anoxybacillaceae</taxon>
        <taxon>Anoxybacillus</taxon>
    </lineage>
</organism>
<evidence type="ECO:0000256" key="1">
    <source>
        <dbReference type="ARBA" id="ARBA00007521"/>
    </source>
</evidence>
<comment type="similarity">
    <text evidence="1">Belongs to the PemK/MazF family.</text>
</comment>
<sequence>MESEAVKRERLRLKKESKKAKLNEWHAKKITLASKWIENETTQKSRRIIRGGVYMCELGENIGTEQGECRPVIVVSNDQINLSSGNVSIVPLTKNLKKKAIFKNGEIVTYLNEPRYHSHYFLFKNKYPFLDYDSAVLGEETKTVSKIRLKEHKGNIDVKDMEKIMIRIEWVFGLRKSLKK</sequence>
<dbReference type="Proteomes" id="UP000032047">
    <property type="component" value="Unassembled WGS sequence"/>
</dbReference>
<dbReference type="GO" id="GO:0003677">
    <property type="term" value="F:DNA binding"/>
    <property type="evidence" value="ECO:0007669"/>
    <property type="project" value="InterPro"/>
</dbReference>
<keyword evidence="3" id="KW-0378">Hydrolase</keyword>
<keyword evidence="2" id="KW-1277">Toxin-antitoxin system</keyword>
<name>A0A0D0H2X1_9BACL</name>
<protein>
    <submittedName>
        <fullName evidence="3">mRNA interferase MazF</fullName>
        <ecNumber evidence="3">3.1.-.-</ecNumber>
    </submittedName>
</protein>
<proteinExistence type="inferred from homology"/>
<comment type="caution">
    <text evidence="3">The sequence shown here is derived from an EMBL/GenBank/DDBJ whole genome shotgun (WGS) entry which is preliminary data.</text>
</comment>
<dbReference type="GO" id="GO:0006402">
    <property type="term" value="P:mRNA catabolic process"/>
    <property type="evidence" value="ECO:0007669"/>
    <property type="project" value="TreeGrafter"/>
</dbReference>
<dbReference type="InterPro" id="IPR003477">
    <property type="entry name" value="PemK-like"/>
</dbReference>
<dbReference type="Gene3D" id="2.30.30.110">
    <property type="match status" value="1"/>
</dbReference>
<dbReference type="GO" id="GO:0016787">
    <property type="term" value="F:hydrolase activity"/>
    <property type="evidence" value="ECO:0007669"/>
    <property type="project" value="UniProtKB-KW"/>
</dbReference>
<dbReference type="InterPro" id="IPR011067">
    <property type="entry name" value="Plasmid_toxin/cell-grow_inhib"/>
</dbReference>
<evidence type="ECO:0000313" key="4">
    <source>
        <dbReference type="Proteomes" id="UP000032047"/>
    </source>
</evidence>
<dbReference type="GO" id="GO:0004521">
    <property type="term" value="F:RNA endonuclease activity"/>
    <property type="evidence" value="ECO:0007669"/>
    <property type="project" value="TreeGrafter"/>
</dbReference>
<accession>A0A0D0H2X1</accession>
<dbReference type="PANTHER" id="PTHR33988">
    <property type="entry name" value="ENDORIBONUCLEASE MAZF-RELATED"/>
    <property type="match status" value="1"/>
</dbReference>
<keyword evidence="4" id="KW-1185">Reference proteome</keyword>
<dbReference type="RefSeq" id="WP_021094468.1">
    <property type="nucleotide sequence ID" value="NZ_ANOC01000014.1"/>
</dbReference>
<dbReference type="EMBL" id="JXTG01000001">
    <property type="protein sequence ID" value="KIP22376.1"/>
    <property type="molecule type" value="Genomic_DNA"/>
</dbReference>
<dbReference type="SUPFAM" id="SSF50118">
    <property type="entry name" value="Cell growth inhibitor/plasmid maintenance toxic component"/>
    <property type="match status" value="1"/>
</dbReference>
<dbReference type="EC" id="3.1.-.-" evidence="3"/>